<evidence type="ECO:0000313" key="2">
    <source>
        <dbReference type="Proteomes" id="UP000273083"/>
    </source>
</evidence>
<name>A0A3N1XF32_9FIRM</name>
<protein>
    <submittedName>
        <fullName evidence="1">Uncharacterized protein</fullName>
    </submittedName>
</protein>
<keyword evidence="2" id="KW-1185">Reference proteome</keyword>
<dbReference type="AlphaFoldDB" id="A0A3N1XF32"/>
<accession>A0A3N1XF32</accession>
<organism evidence="1 2">
    <name type="scientific">Mobilisporobacter senegalensis</name>
    <dbReference type="NCBI Taxonomy" id="1329262"/>
    <lineage>
        <taxon>Bacteria</taxon>
        <taxon>Bacillati</taxon>
        <taxon>Bacillota</taxon>
        <taxon>Clostridia</taxon>
        <taxon>Lachnospirales</taxon>
        <taxon>Lachnospiraceae</taxon>
        <taxon>Mobilisporobacter</taxon>
    </lineage>
</organism>
<sequence>MRVCMIKGKRLIICIIAILFMIFIDFEDTKVSY</sequence>
<evidence type="ECO:0000313" key="1">
    <source>
        <dbReference type="EMBL" id="ROR25330.1"/>
    </source>
</evidence>
<comment type="caution">
    <text evidence="1">The sequence shown here is derived from an EMBL/GenBank/DDBJ whole genome shotgun (WGS) entry which is preliminary data.</text>
</comment>
<reference evidence="1 2" key="1">
    <citation type="submission" date="2018-11" db="EMBL/GenBank/DDBJ databases">
        <title>Genomic Encyclopedia of Type Strains, Phase IV (KMG-IV): sequencing the most valuable type-strain genomes for metagenomic binning, comparative biology and taxonomic classification.</title>
        <authorList>
            <person name="Goeker M."/>
        </authorList>
    </citation>
    <scope>NUCLEOTIDE SEQUENCE [LARGE SCALE GENOMIC DNA]</scope>
    <source>
        <strain evidence="1 2">DSM 26537</strain>
    </source>
</reference>
<dbReference type="Proteomes" id="UP000273083">
    <property type="component" value="Unassembled WGS sequence"/>
</dbReference>
<dbReference type="EMBL" id="RJVG01000011">
    <property type="protein sequence ID" value="ROR25330.1"/>
    <property type="molecule type" value="Genomic_DNA"/>
</dbReference>
<gene>
    <name evidence="1" type="ORF">EDD66_11192</name>
</gene>
<proteinExistence type="predicted"/>